<feature type="transmembrane region" description="Helical" evidence="7">
    <location>
        <begin position="141"/>
        <end position="164"/>
    </location>
</feature>
<evidence type="ECO:0000256" key="7">
    <source>
        <dbReference type="RuleBase" id="RU363032"/>
    </source>
</evidence>
<feature type="transmembrane region" description="Helical" evidence="7">
    <location>
        <begin position="255"/>
        <end position="275"/>
    </location>
</feature>
<evidence type="ECO:0000259" key="8">
    <source>
        <dbReference type="PROSITE" id="PS50928"/>
    </source>
</evidence>
<keyword evidence="2 7" id="KW-0813">Transport</keyword>
<feature type="transmembrane region" description="Helical" evidence="7">
    <location>
        <begin position="199"/>
        <end position="218"/>
    </location>
</feature>
<proteinExistence type="inferred from homology"/>
<dbReference type="InterPro" id="IPR000515">
    <property type="entry name" value="MetI-like"/>
</dbReference>
<evidence type="ECO:0000256" key="3">
    <source>
        <dbReference type="ARBA" id="ARBA00022475"/>
    </source>
</evidence>
<dbReference type="PATRIC" id="fig|1123501.6.peg.1291"/>
<dbReference type="InterPro" id="IPR005769">
    <property type="entry name" value="PhnE/PtxC"/>
</dbReference>
<keyword evidence="10" id="KW-1185">Reference proteome</keyword>
<feature type="transmembrane region" description="Helical" evidence="7">
    <location>
        <begin position="230"/>
        <end position="249"/>
    </location>
</feature>
<dbReference type="Proteomes" id="UP000035100">
    <property type="component" value="Unassembled WGS sequence"/>
</dbReference>
<dbReference type="STRING" id="1123501.Wenmar_01208"/>
<dbReference type="AlphaFoldDB" id="A0A0D0Q761"/>
<keyword evidence="4 7" id="KW-0812">Transmembrane</keyword>
<evidence type="ECO:0000256" key="6">
    <source>
        <dbReference type="ARBA" id="ARBA00023136"/>
    </source>
</evidence>
<dbReference type="GO" id="GO:0015416">
    <property type="term" value="F:ABC-type phosphonate transporter activity"/>
    <property type="evidence" value="ECO:0007669"/>
    <property type="project" value="InterPro"/>
</dbReference>
<dbReference type="PANTHER" id="PTHR30043">
    <property type="entry name" value="PHOSPHONATES TRANSPORT SYSTEM PERMEASE PROTEIN"/>
    <property type="match status" value="1"/>
</dbReference>
<feature type="domain" description="ABC transmembrane type-1" evidence="8">
    <location>
        <begin position="89"/>
        <end position="272"/>
    </location>
</feature>
<dbReference type="PANTHER" id="PTHR30043:SF1">
    <property type="entry name" value="ABC TRANSPORT SYSTEM PERMEASE PROTEIN P69"/>
    <property type="match status" value="1"/>
</dbReference>
<dbReference type="PROSITE" id="PS50928">
    <property type="entry name" value="ABC_TM1"/>
    <property type="match status" value="1"/>
</dbReference>
<dbReference type="NCBIfam" id="TIGR01097">
    <property type="entry name" value="PhnE"/>
    <property type="match status" value="1"/>
</dbReference>
<reference evidence="9 10" key="1">
    <citation type="submission" date="2013-01" db="EMBL/GenBank/DDBJ databases">
        <authorList>
            <person name="Fiebig A."/>
            <person name="Goeker M."/>
            <person name="Klenk H.-P.P."/>
        </authorList>
    </citation>
    <scope>NUCLEOTIDE SEQUENCE [LARGE SCALE GENOMIC DNA]</scope>
    <source>
        <strain evidence="9 10">DSM 24838</strain>
    </source>
</reference>
<dbReference type="SUPFAM" id="SSF161098">
    <property type="entry name" value="MetI-like"/>
    <property type="match status" value="1"/>
</dbReference>
<evidence type="ECO:0000256" key="5">
    <source>
        <dbReference type="ARBA" id="ARBA00022989"/>
    </source>
</evidence>
<evidence type="ECO:0000313" key="9">
    <source>
        <dbReference type="EMBL" id="KIQ70249.1"/>
    </source>
</evidence>
<dbReference type="GO" id="GO:0005886">
    <property type="term" value="C:plasma membrane"/>
    <property type="evidence" value="ECO:0007669"/>
    <property type="project" value="UniProtKB-SubCell"/>
</dbReference>
<evidence type="ECO:0000256" key="1">
    <source>
        <dbReference type="ARBA" id="ARBA00004651"/>
    </source>
</evidence>
<feature type="transmembrane region" description="Helical" evidence="7">
    <location>
        <begin position="95"/>
        <end position="115"/>
    </location>
</feature>
<dbReference type="Pfam" id="PF00528">
    <property type="entry name" value="BPD_transp_1"/>
    <property type="match status" value="1"/>
</dbReference>
<dbReference type="eggNOG" id="COG3639">
    <property type="taxonomic scope" value="Bacteria"/>
</dbReference>
<dbReference type="EMBL" id="AONG01000006">
    <property type="protein sequence ID" value="KIQ70249.1"/>
    <property type="molecule type" value="Genomic_DNA"/>
</dbReference>
<gene>
    <name evidence="9" type="ORF">Wenmar_01208</name>
</gene>
<keyword evidence="3" id="KW-1003">Cell membrane</keyword>
<evidence type="ECO:0000256" key="2">
    <source>
        <dbReference type="ARBA" id="ARBA00022448"/>
    </source>
</evidence>
<keyword evidence="5 7" id="KW-1133">Transmembrane helix</keyword>
<keyword evidence="6 7" id="KW-0472">Membrane</keyword>
<comment type="similarity">
    <text evidence="7">Belongs to the binding-protein-dependent transport system permease family.</text>
</comment>
<comment type="subcellular location">
    <subcellularLocation>
        <location evidence="1 7">Cell membrane</location>
        <topology evidence="1 7">Multi-pass membrane protein</topology>
    </subcellularLocation>
</comment>
<comment type="caution">
    <text evidence="9">The sequence shown here is derived from an EMBL/GenBank/DDBJ whole genome shotgun (WGS) entry which is preliminary data.</text>
</comment>
<dbReference type="InterPro" id="IPR035906">
    <property type="entry name" value="MetI-like_sf"/>
</dbReference>
<dbReference type="Gene3D" id="1.10.3720.10">
    <property type="entry name" value="MetI-like"/>
    <property type="match status" value="1"/>
</dbReference>
<evidence type="ECO:0000313" key="10">
    <source>
        <dbReference type="Proteomes" id="UP000035100"/>
    </source>
</evidence>
<evidence type="ECO:0000256" key="4">
    <source>
        <dbReference type="ARBA" id="ARBA00022692"/>
    </source>
</evidence>
<organism evidence="9 10">
    <name type="scientific">Wenxinia marina DSM 24838</name>
    <dbReference type="NCBI Taxonomy" id="1123501"/>
    <lineage>
        <taxon>Bacteria</taxon>
        <taxon>Pseudomonadati</taxon>
        <taxon>Pseudomonadota</taxon>
        <taxon>Alphaproteobacteria</taxon>
        <taxon>Rhodobacterales</taxon>
        <taxon>Roseobacteraceae</taxon>
        <taxon>Wenxinia</taxon>
    </lineage>
</organism>
<accession>A0A0D0Q761</accession>
<feature type="transmembrane region" description="Helical" evidence="7">
    <location>
        <begin position="36"/>
        <end position="60"/>
    </location>
</feature>
<dbReference type="CDD" id="cd06261">
    <property type="entry name" value="TM_PBP2"/>
    <property type="match status" value="1"/>
</dbReference>
<name>A0A0D0Q761_9RHOB</name>
<protein>
    <submittedName>
        <fullName evidence="9">Phosphonate ABC transporter, permease protein PhnE</fullName>
    </submittedName>
</protein>
<sequence length="280" mass="30629">MSLQDTLRDPAPATPGMAHLRDDWSRFSPRQKMQRWVVMLLCALAIAWSISSIEVIWAWVWDAPQQMGDLFGRMYPPDASNLAAILRVLLDTVNIATVATAIAVVVSLPVALLAAQNTTPNRATLWLGRFILVSSRSINTIIWALLFVAIFGPGAVAGIVAIMFRSIGFVGKLLGEAIEEIDKRPVEALEATGATRFKVILYAIVPQVMPTFWAVAILRWDINLRESTVLGLVGAGGIGIILQGAIDTFRWPEVATILLAIVALVILGEIVSAWLRRRIL</sequence>